<dbReference type="GO" id="GO:0016887">
    <property type="term" value="F:ATP hydrolysis activity"/>
    <property type="evidence" value="ECO:0007669"/>
    <property type="project" value="RHEA"/>
</dbReference>
<comment type="cofactor">
    <cofactor evidence="1">
        <name>Mg(2+)</name>
        <dbReference type="ChEBI" id="CHEBI:18420"/>
    </cofactor>
</comment>
<dbReference type="Pfam" id="PF21530">
    <property type="entry name" value="Pif1_2B_dom"/>
    <property type="match status" value="1"/>
</dbReference>
<dbReference type="InterPro" id="IPR010285">
    <property type="entry name" value="DNA_helicase_pif1-like_DEAD"/>
</dbReference>
<dbReference type="PANTHER" id="PTHR10492:SF101">
    <property type="entry name" value="ATP-DEPENDENT DNA HELICASE"/>
    <property type="match status" value="1"/>
</dbReference>
<dbReference type="Pfam" id="PF14214">
    <property type="entry name" value="Helitron_like_N"/>
    <property type="match status" value="1"/>
</dbReference>
<accession>A0A398ANH9</accession>
<dbReference type="SUPFAM" id="SSF52540">
    <property type="entry name" value="P-loop containing nucleoside triphosphate hydrolases"/>
    <property type="match status" value="2"/>
</dbReference>
<evidence type="ECO:0000259" key="3">
    <source>
        <dbReference type="Pfam" id="PF14214"/>
    </source>
</evidence>
<protein>
    <recommendedName>
        <fullName evidence="1">ATP-dependent DNA helicase</fullName>
        <ecNumber evidence="1">5.6.2.3</ecNumber>
    </recommendedName>
</protein>
<feature type="domain" description="DNA helicase Pif1-like 2B" evidence="4">
    <location>
        <begin position="1266"/>
        <end position="1312"/>
    </location>
</feature>
<dbReference type="GO" id="GO:0006310">
    <property type="term" value="P:DNA recombination"/>
    <property type="evidence" value="ECO:0007669"/>
    <property type="project" value="UniProtKB-KW"/>
</dbReference>
<keyword evidence="1" id="KW-0227">DNA damage</keyword>
<dbReference type="GO" id="GO:0006281">
    <property type="term" value="P:DNA repair"/>
    <property type="evidence" value="ECO:0007669"/>
    <property type="project" value="UniProtKB-KW"/>
</dbReference>
<evidence type="ECO:0000256" key="1">
    <source>
        <dbReference type="RuleBase" id="RU363044"/>
    </source>
</evidence>
<evidence type="ECO:0000313" key="6">
    <source>
        <dbReference type="Proteomes" id="UP000264353"/>
    </source>
</evidence>
<keyword evidence="1" id="KW-0234">DNA repair</keyword>
<reference evidence="5 6" key="1">
    <citation type="submission" date="2018-06" db="EMBL/GenBank/DDBJ databases">
        <title>WGS assembly of Brassica rapa FPsc.</title>
        <authorList>
            <person name="Bowman J."/>
            <person name="Kohchi T."/>
            <person name="Yamato K."/>
            <person name="Jenkins J."/>
            <person name="Shu S."/>
            <person name="Ishizaki K."/>
            <person name="Yamaoka S."/>
            <person name="Nishihama R."/>
            <person name="Nakamura Y."/>
            <person name="Berger F."/>
            <person name="Adam C."/>
            <person name="Aki S."/>
            <person name="Althoff F."/>
            <person name="Araki T."/>
            <person name="Arteaga-Vazquez M."/>
            <person name="Balasubrmanian S."/>
            <person name="Bauer D."/>
            <person name="Boehm C."/>
            <person name="Briginshaw L."/>
            <person name="Caballero-Perez J."/>
            <person name="Catarino B."/>
            <person name="Chen F."/>
            <person name="Chiyoda S."/>
            <person name="Chovatia M."/>
            <person name="Davies K."/>
            <person name="Delmans M."/>
            <person name="Demura T."/>
            <person name="Dierschke T."/>
            <person name="Dolan L."/>
            <person name="Dorantes-Acosta A."/>
            <person name="Eklund D."/>
            <person name="Florent S."/>
            <person name="Flores-Sandoval E."/>
            <person name="Fujiyama A."/>
            <person name="Fukuzawa H."/>
            <person name="Galik B."/>
            <person name="Grimanelli D."/>
            <person name="Grimwood J."/>
            <person name="Grossniklaus U."/>
            <person name="Hamada T."/>
            <person name="Haseloff J."/>
            <person name="Hetherington A."/>
            <person name="Higo A."/>
            <person name="Hirakawa Y."/>
            <person name="Hundley H."/>
            <person name="Ikeda Y."/>
            <person name="Inoue K."/>
            <person name="Inoue S."/>
            <person name="Ishida S."/>
            <person name="Jia Q."/>
            <person name="Kakita M."/>
            <person name="Kanazawa T."/>
            <person name="Kawai Y."/>
            <person name="Kawashima T."/>
            <person name="Kennedy M."/>
            <person name="Kinose K."/>
            <person name="Kinoshita T."/>
            <person name="Kohara Y."/>
            <person name="Koide E."/>
            <person name="Komatsu K."/>
            <person name="Kopischke S."/>
            <person name="Kubo M."/>
            <person name="Kyozuka J."/>
            <person name="Lagercrantz U."/>
            <person name="Lin S."/>
            <person name="Lindquist E."/>
            <person name="Lipzen A."/>
            <person name="Lu C."/>
            <person name="Luna E."/>
            <person name="Martienssen R."/>
            <person name="Minamino N."/>
            <person name="Mizutani M."/>
            <person name="Mizutani M."/>
            <person name="Mochizuki N."/>
            <person name="Monte I."/>
            <person name="Mosher R."/>
            <person name="Nagasaki H."/>
            <person name="Nakagami H."/>
            <person name="Naramoto S."/>
            <person name="Nishitani K."/>
            <person name="Ohtani M."/>
            <person name="Okamoto T."/>
            <person name="Okumura M."/>
            <person name="Phillips J."/>
            <person name="Pollak B."/>
            <person name="Reinders A."/>
            <person name="Roevekamp M."/>
            <person name="Sano R."/>
            <person name="Sawa S."/>
            <person name="Schmid M."/>
            <person name="Shirakawa M."/>
            <person name="Solano R."/>
            <person name="Spunde A."/>
            <person name="Suetsugu N."/>
            <person name="Sugano S."/>
            <person name="Sugiyama A."/>
            <person name="Sun R."/>
            <person name="Suzuki Y."/>
            <person name="Takenaka M."/>
            <person name="Takezawa D."/>
            <person name="Tomogane H."/>
            <person name="Tsuzuki M."/>
            <person name="Ueda T."/>
            <person name="Umeda M."/>
            <person name="Ward J."/>
            <person name="Watanabe Y."/>
            <person name="Yazaki K."/>
            <person name="Yokoyama R."/>
            <person name="Yoshitake Y."/>
            <person name="Yotsui I."/>
            <person name="Zachgo S."/>
            <person name="Schmutz J."/>
        </authorList>
    </citation>
    <scope>NUCLEOTIDE SEQUENCE [LARGE SCALE GENOMIC DNA]</scope>
    <source>
        <strain evidence="6">cv. B-3</strain>
    </source>
</reference>
<name>A0A398ANH9_BRACM</name>
<dbReference type="Gene3D" id="3.40.50.300">
    <property type="entry name" value="P-loop containing nucleotide triphosphate hydrolases"/>
    <property type="match status" value="1"/>
</dbReference>
<organism evidence="5 6">
    <name type="scientific">Brassica campestris</name>
    <name type="common">Field mustard</name>
    <dbReference type="NCBI Taxonomy" id="3711"/>
    <lineage>
        <taxon>Eukaryota</taxon>
        <taxon>Viridiplantae</taxon>
        <taxon>Streptophyta</taxon>
        <taxon>Embryophyta</taxon>
        <taxon>Tracheophyta</taxon>
        <taxon>Spermatophyta</taxon>
        <taxon>Magnoliopsida</taxon>
        <taxon>eudicotyledons</taxon>
        <taxon>Gunneridae</taxon>
        <taxon>Pentapetalae</taxon>
        <taxon>rosids</taxon>
        <taxon>malvids</taxon>
        <taxon>Brassicales</taxon>
        <taxon>Brassicaceae</taxon>
        <taxon>Brassiceae</taxon>
        <taxon>Brassica</taxon>
    </lineage>
</organism>
<feature type="domain" description="DNA helicase Pif1-like DEAD-box helicase" evidence="2">
    <location>
        <begin position="950"/>
        <end position="1170"/>
    </location>
</feature>
<dbReference type="InterPro" id="IPR025476">
    <property type="entry name" value="Helitron_helicase-like"/>
</dbReference>
<keyword evidence="1" id="KW-0378">Hydrolase</keyword>
<comment type="catalytic activity">
    <reaction evidence="1">
        <text>ATP + H2O = ADP + phosphate + H(+)</text>
        <dbReference type="Rhea" id="RHEA:13065"/>
        <dbReference type="ChEBI" id="CHEBI:15377"/>
        <dbReference type="ChEBI" id="CHEBI:15378"/>
        <dbReference type="ChEBI" id="CHEBI:30616"/>
        <dbReference type="ChEBI" id="CHEBI:43474"/>
        <dbReference type="ChEBI" id="CHEBI:456216"/>
        <dbReference type="EC" id="5.6.2.3"/>
    </reaction>
</comment>
<dbReference type="GO" id="GO:0043139">
    <property type="term" value="F:5'-3' DNA helicase activity"/>
    <property type="evidence" value="ECO:0007669"/>
    <property type="project" value="UniProtKB-EC"/>
</dbReference>
<dbReference type="InterPro" id="IPR027417">
    <property type="entry name" value="P-loop_NTPase"/>
</dbReference>
<dbReference type="GO" id="GO:0005524">
    <property type="term" value="F:ATP binding"/>
    <property type="evidence" value="ECO:0007669"/>
    <property type="project" value="UniProtKB-KW"/>
</dbReference>
<sequence length="1429" mass="163559">MWFDERLNRRRNASKPTFSLCCLQGQVQLPLLKKPPLVLKKLMDRDDILSKHFQKNMRPYNMAFSFTSLGEKVERSVQKGIGPSMFQLQGENYHLMGSLQPNDGNEAKFGQLYIVDTEHEVENRVNCLSKGKGNFKTKKKDRLKEEIIDMLMKMLNEVNPYVKQFRSAKDRFRTDPNDAFHMRIVSDRLQDGRTYNTPTATEVAALIPGDFNLDMNNRDIVLQQQSGKLLRINEIHASYLALQYPLLFTYGEDGFRLGIKKGVTAATKKLKKPNISMRQFFAYRLHERKNESHCLLHSRRLFQQFIVDAFTTIESNRLRYLKFNQSTLRSDSYDSIKESENAGRIDMHEQGTEFILPASFVGSPRYMKNNYLDAMTICKHFEFSDLFITFTCNPKWPEITRYLKKRNLKTEDRPDIICRLFKMKLESLMDDLTKKNMLGQTVASMYTIEFQKRGLPHAHILLFLHPTSKLPNTDDIDKIISAEVPNKVEEPELYDVIKDMMIHGPCGAANMNSPCMENGLCSKSYPKAFAVKTTINKEGFPIYRRREQSESFVEKNGVRCDNRYVIPYNKKLSLRYRAHINVEWCNQAGSIKYLFKYINKGQDRVTVAVEPPAHIVDSILANAPVQPPASMDSNMTSNAAGNIVDGTEGSLEKKKNEIKDFFDCRYVSACEGTWRIFKFPIHFRSISVEKLSFHLPGKQIVFFKGKDKLKAVVTRKLIENTMFLAWFELNKIDDLAKTLTYAQIPNFFTYNKKQKKWIRRKRGFSIGRINYAPRKQEDAYFLHVLLNIVKGPTSYEDFKTYDGVLYPSYKAACFARGLLDDDQEYIDDILRRSYESTASELRQFFVMMLMNDSLSMPEVVWERTWECLSEDIEYNRRKYFKRPVTKIKKKYAFQKIDNLLRRNGTYLGKFETMPKLPKTRTQDSNVLILDERNYSPELLLQTLDQDCRKMTDEQKKVYDEILSAVDDGIGGMFFLDGFGGTGKTFLWKLLSATIRSRGDIVLNVASSGIASLLLQGGRTAHSRFGIPLNPDEFSSCTISHGSDQANLVKESSLIIWDEAPMMSKFCFEALDRSLSDILGNNSVNPFGGKVIVFGGDFRQVLPVINGAGRAKIVLAALNSSYLWEHCKVLKLTKNMRLLSDCLSVEEAKDLKEFSEWILKIGDGKVNEPNDGEAEIEIPSQFLITNADEPIEAISKAVYGDSISLQENKDPKFFQERAILCPTNEDVNMINEYMLDRLAGDEKIYISADSIDPSDKISVNNEALGPDFLNTIKVSGLPNHSLRLKVGCPVMVLRNIDPSAGLMNGTRLQITELMDFMVRAKIITGEKLGRTVDIPRLSITPSDTRLPFKMRRRQLPLAVAFAITINKSQGQSLSEVGIFLPRPVFSHGQLYVGISWVTSKNGLKILIVDKDGKPQTKTMNVMFKEIFNNL</sequence>
<dbReference type="GO" id="GO:0000723">
    <property type="term" value="P:telomere maintenance"/>
    <property type="evidence" value="ECO:0007669"/>
    <property type="project" value="InterPro"/>
</dbReference>
<evidence type="ECO:0000313" key="5">
    <source>
        <dbReference type="EMBL" id="RID79202.1"/>
    </source>
</evidence>
<dbReference type="Pfam" id="PF05970">
    <property type="entry name" value="PIF1"/>
    <property type="match status" value="1"/>
</dbReference>
<gene>
    <name evidence="5" type="ORF">BRARA_A01965</name>
</gene>
<proteinExistence type="inferred from homology"/>
<dbReference type="InterPro" id="IPR049163">
    <property type="entry name" value="Pif1-like_2B_dom"/>
</dbReference>
<comment type="similarity">
    <text evidence="1">Belongs to the helicase family.</text>
</comment>
<dbReference type="PANTHER" id="PTHR10492">
    <property type="match status" value="1"/>
</dbReference>
<keyword evidence="1" id="KW-0547">Nucleotide-binding</keyword>
<feature type="domain" description="Helitron helicase-like" evidence="3">
    <location>
        <begin position="280"/>
        <end position="462"/>
    </location>
</feature>
<dbReference type="Proteomes" id="UP000264353">
    <property type="component" value="Chromosome A1"/>
</dbReference>
<evidence type="ECO:0000259" key="4">
    <source>
        <dbReference type="Pfam" id="PF21530"/>
    </source>
</evidence>
<dbReference type="CDD" id="cd18809">
    <property type="entry name" value="SF1_C_RecD"/>
    <property type="match status" value="1"/>
</dbReference>
<keyword evidence="1" id="KW-0233">DNA recombination</keyword>
<dbReference type="EC" id="5.6.2.3" evidence="1"/>
<keyword evidence="1" id="KW-0347">Helicase</keyword>
<keyword evidence="1" id="KW-0067">ATP-binding</keyword>
<dbReference type="EMBL" id="CM010628">
    <property type="protein sequence ID" value="RID79202.1"/>
    <property type="molecule type" value="Genomic_DNA"/>
</dbReference>
<evidence type="ECO:0000259" key="2">
    <source>
        <dbReference type="Pfam" id="PF05970"/>
    </source>
</evidence>